<protein>
    <recommendedName>
        <fullName evidence="2">UPF0301 protein I6G29_05230</fullName>
    </recommendedName>
</protein>
<gene>
    <name evidence="3" type="ORF">I6G29_05230</name>
    <name evidence="4" type="ORF">NCTC11997_01100</name>
</gene>
<dbReference type="PANTHER" id="PTHR30327:SF1">
    <property type="entry name" value="UPF0301 PROTEIN YQGE"/>
    <property type="match status" value="1"/>
</dbReference>
<reference evidence="3 6" key="2">
    <citation type="submission" date="2020-12" db="EMBL/GenBank/DDBJ databases">
        <title>FDA dAtabase for Regulatory Grade micrObial Sequences (FDA-ARGOS): Supporting development and validation of Infectious Disease Dx tests.</title>
        <authorList>
            <person name="Sproer C."/>
            <person name="Gronow S."/>
            <person name="Severitt S."/>
            <person name="Schroder I."/>
            <person name="Tallon L."/>
            <person name="Sadzewicz L."/>
            <person name="Zhao X."/>
            <person name="Boylan J."/>
            <person name="Ott S."/>
            <person name="Bowen H."/>
            <person name="Vavikolanu K."/>
            <person name="Mehta A."/>
            <person name="Aluvathingal J."/>
            <person name="Nadendla S."/>
            <person name="Lowell S."/>
            <person name="Myers T."/>
            <person name="Yan Y."/>
            <person name="Sichtig H."/>
        </authorList>
    </citation>
    <scope>NUCLEOTIDE SEQUENCE [LARGE SCALE GENOMIC DNA]</scope>
    <source>
        <strain evidence="3 6">FDAARGOS_872</strain>
    </source>
</reference>
<dbReference type="RefSeq" id="WP_018573898.1">
    <property type="nucleotide sequence ID" value="NZ_CP065725.1"/>
</dbReference>
<dbReference type="Proteomes" id="UP000594903">
    <property type="component" value="Chromosome"/>
</dbReference>
<keyword evidence="6" id="KW-1185">Reference proteome</keyword>
<dbReference type="InterPro" id="IPR003774">
    <property type="entry name" value="AlgH-like"/>
</dbReference>
<organism evidence="4 5">
    <name type="scientific">Oligella ureolytica</name>
    <dbReference type="NCBI Taxonomy" id="90244"/>
    <lineage>
        <taxon>Bacteria</taxon>
        <taxon>Pseudomonadati</taxon>
        <taxon>Pseudomonadota</taxon>
        <taxon>Betaproteobacteria</taxon>
        <taxon>Burkholderiales</taxon>
        <taxon>Alcaligenaceae</taxon>
        <taxon>Oligella</taxon>
    </lineage>
</organism>
<proteinExistence type="inferred from homology"/>
<dbReference type="GO" id="GO:0005829">
    <property type="term" value="C:cytosol"/>
    <property type="evidence" value="ECO:0007669"/>
    <property type="project" value="TreeGrafter"/>
</dbReference>
<dbReference type="STRING" id="1122619.GCA_000373745_00721"/>
<dbReference type="AlphaFoldDB" id="A0A378XDI1"/>
<evidence type="ECO:0000313" key="6">
    <source>
        <dbReference type="Proteomes" id="UP000594903"/>
    </source>
</evidence>
<evidence type="ECO:0000313" key="4">
    <source>
        <dbReference type="EMBL" id="SUA53304.1"/>
    </source>
</evidence>
<evidence type="ECO:0000313" key="5">
    <source>
        <dbReference type="Proteomes" id="UP000254603"/>
    </source>
</evidence>
<evidence type="ECO:0000256" key="2">
    <source>
        <dbReference type="HAMAP-Rule" id="MF_00758"/>
    </source>
</evidence>
<dbReference type="EMBL" id="CP065725">
    <property type="protein sequence ID" value="QPT40961.1"/>
    <property type="molecule type" value="Genomic_DNA"/>
</dbReference>
<reference evidence="4 5" key="1">
    <citation type="submission" date="2018-06" db="EMBL/GenBank/DDBJ databases">
        <authorList>
            <consortium name="Pathogen Informatics"/>
            <person name="Doyle S."/>
        </authorList>
    </citation>
    <scope>NUCLEOTIDE SEQUENCE [LARGE SCALE GENOMIC DNA]</scope>
    <source>
        <strain evidence="4 5">NCTC11997</strain>
    </source>
</reference>
<dbReference type="SUPFAM" id="SSF143456">
    <property type="entry name" value="VC0467-like"/>
    <property type="match status" value="1"/>
</dbReference>
<evidence type="ECO:0000256" key="1">
    <source>
        <dbReference type="ARBA" id="ARBA00009600"/>
    </source>
</evidence>
<dbReference type="Proteomes" id="UP000254603">
    <property type="component" value="Unassembled WGS sequence"/>
</dbReference>
<sequence length="200" mass="22213">MTHNKENSLTKPQDIDDFTSLKGQFLLAMPSVDAGVFSGSVVYLVDHSPDGAAGVIINRATDVELSELVERFELESTTDLAEQWVFFGGPVQPMRAFILHPPFASDEEEAHDPEVLELNNSREVLQDYLQGQGPDKAFICFGYAGWDGGQLEEELHQNVWLTIPANHDLIFKHPVHDRYRATLAILGIELSNLSSQIGHA</sequence>
<dbReference type="HAMAP" id="MF_00758">
    <property type="entry name" value="UPF0301"/>
    <property type="match status" value="1"/>
</dbReference>
<dbReference type="EMBL" id="UGSB01000001">
    <property type="protein sequence ID" value="SUA53304.1"/>
    <property type="molecule type" value="Genomic_DNA"/>
</dbReference>
<dbReference type="Pfam" id="PF02622">
    <property type="entry name" value="DUF179"/>
    <property type="match status" value="1"/>
</dbReference>
<dbReference type="Gene3D" id="3.40.1740.10">
    <property type="entry name" value="VC0467-like"/>
    <property type="match status" value="1"/>
</dbReference>
<accession>A0A378XDI1</accession>
<dbReference type="PANTHER" id="PTHR30327">
    <property type="entry name" value="UNCHARACTERIZED PROTEIN YQGE"/>
    <property type="match status" value="1"/>
</dbReference>
<name>A0A378XDI1_9BURK</name>
<evidence type="ECO:0000313" key="3">
    <source>
        <dbReference type="EMBL" id="QPT40961.1"/>
    </source>
</evidence>
<comment type="similarity">
    <text evidence="1 2">Belongs to the UPF0301 (AlgH) family.</text>
</comment>
<dbReference type="OrthoDB" id="9807486at2"/>